<dbReference type="InterPro" id="IPR025407">
    <property type="entry name" value="DUF4133"/>
</dbReference>
<evidence type="ECO:0000313" key="2">
    <source>
        <dbReference type="Proteomes" id="UP000290433"/>
    </source>
</evidence>
<organism evidence="1 2">
    <name type="scientific">Flavobacterium anhuiense</name>
    <dbReference type="NCBI Taxonomy" id="459526"/>
    <lineage>
        <taxon>Bacteria</taxon>
        <taxon>Pseudomonadati</taxon>
        <taxon>Bacteroidota</taxon>
        <taxon>Flavobacteriia</taxon>
        <taxon>Flavobacteriales</taxon>
        <taxon>Flavobacteriaceae</taxon>
        <taxon>Flavobacterium</taxon>
    </lineage>
</organism>
<dbReference type="AlphaFoldDB" id="A0A444VZ79"/>
<accession>A0A444VZ79</accession>
<sequence>MVFKIYRMSNQYGEYGMMKAFAKKQIPKFINVKSREVFIKI</sequence>
<gene>
    <name evidence="1" type="ORF">NU08_2165</name>
</gene>
<evidence type="ECO:0000313" key="1">
    <source>
        <dbReference type="EMBL" id="RYJ38940.1"/>
    </source>
</evidence>
<dbReference type="Proteomes" id="UP000290433">
    <property type="component" value="Unassembled WGS sequence"/>
</dbReference>
<dbReference type="Pfam" id="PF13571">
    <property type="entry name" value="DUF4133"/>
    <property type="match status" value="1"/>
</dbReference>
<protein>
    <submittedName>
        <fullName evidence="1">DUF4133 domain containing protein</fullName>
    </submittedName>
</protein>
<reference evidence="1 2" key="1">
    <citation type="submission" date="2014-12" db="EMBL/GenBank/DDBJ databases">
        <title>Genome sequence of Flavobacterium anhuiense RCM74.</title>
        <authorList>
            <person name="Kim J.F."/>
            <person name="Song J.Y."/>
            <person name="Kwak M.-J."/>
            <person name="Lee S.-W."/>
        </authorList>
    </citation>
    <scope>NUCLEOTIDE SEQUENCE [LARGE SCALE GENOMIC DNA]</scope>
    <source>
        <strain evidence="1 2">RCM74</strain>
    </source>
</reference>
<proteinExistence type="predicted"/>
<name>A0A444VZ79_9FLAO</name>
<comment type="caution">
    <text evidence="1">The sequence shown here is derived from an EMBL/GenBank/DDBJ whole genome shotgun (WGS) entry which is preliminary data.</text>
</comment>
<dbReference type="EMBL" id="JUIV01000006">
    <property type="protein sequence ID" value="RYJ38940.1"/>
    <property type="molecule type" value="Genomic_DNA"/>
</dbReference>